<feature type="compositionally biased region" description="Polar residues" evidence="1">
    <location>
        <begin position="126"/>
        <end position="143"/>
    </location>
</feature>
<feature type="region of interest" description="Disordered" evidence="1">
    <location>
        <begin position="123"/>
        <end position="151"/>
    </location>
</feature>
<dbReference type="AlphaFoldDB" id="A0A226E5L3"/>
<protein>
    <submittedName>
        <fullName evidence="2">Uncharacterized protein</fullName>
    </submittedName>
</protein>
<dbReference type="Proteomes" id="UP000198287">
    <property type="component" value="Unassembled WGS sequence"/>
</dbReference>
<gene>
    <name evidence="2" type="ORF">Fcan01_12076</name>
</gene>
<organism evidence="2 3">
    <name type="scientific">Folsomia candida</name>
    <name type="common">Springtail</name>
    <dbReference type="NCBI Taxonomy" id="158441"/>
    <lineage>
        <taxon>Eukaryota</taxon>
        <taxon>Metazoa</taxon>
        <taxon>Ecdysozoa</taxon>
        <taxon>Arthropoda</taxon>
        <taxon>Hexapoda</taxon>
        <taxon>Collembola</taxon>
        <taxon>Entomobryomorpha</taxon>
        <taxon>Isotomoidea</taxon>
        <taxon>Isotomidae</taxon>
        <taxon>Proisotominae</taxon>
        <taxon>Folsomia</taxon>
    </lineage>
</organism>
<proteinExistence type="predicted"/>
<sequence length="206" mass="23651">MLEKEDGVVILGTKLEYFEAMIFRAQLLDHPLSTTPTGLGVEEVCLSVEACGWDPILRPIGCIANTQFSTPTSRRISHQVWLEWVQRSEKMRKTENIGALQLTFKNTRPRNTEKLEIRKSEIVPSKPNQGPSISSLFNNTHPSNRPEQEQQRHSILQFSYNANNLFRNILSFVILCCLDIFLRVCKIYQELVLSKIQFQAPFGDRS</sequence>
<evidence type="ECO:0000256" key="1">
    <source>
        <dbReference type="SAM" id="MobiDB-lite"/>
    </source>
</evidence>
<reference evidence="2 3" key="1">
    <citation type="submission" date="2015-12" db="EMBL/GenBank/DDBJ databases">
        <title>The genome of Folsomia candida.</title>
        <authorList>
            <person name="Faddeeva A."/>
            <person name="Derks M.F."/>
            <person name="Anvar Y."/>
            <person name="Smit S."/>
            <person name="Van Straalen N."/>
            <person name="Roelofs D."/>
        </authorList>
    </citation>
    <scope>NUCLEOTIDE SEQUENCE [LARGE SCALE GENOMIC DNA]</scope>
    <source>
        <strain evidence="2 3">VU population</strain>
        <tissue evidence="2">Whole body</tissue>
    </source>
</reference>
<evidence type="ECO:0000313" key="2">
    <source>
        <dbReference type="EMBL" id="OXA52719.1"/>
    </source>
</evidence>
<evidence type="ECO:0000313" key="3">
    <source>
        <dbReference type="Proteomes" id="UP000198287"/>
    </source>
</evidence>
<keyword evidence="3" id="KW-1185">Reference proteome</keyword>
<dbReference type="EMBL" id="LNIX01000006">
    <property type="protein sequence ID" value="OXA52719.1"/>
    <property type="molecule type" value="Genomic_DNA"/>
</dbReference>
<comment type="caution">
    <text evidence="2">The sequence shown here is derived from an EMBL/GenBank/DDBJ whole genome shotgun (WGS) entry which is preliminary data.</text>
</comment>
<name>A0A226E5L3_FOLCA</name>
<accession>A0A226E5L3</accession>